<dbReference type="SUPFAM" id="SSF50891">
    <property type="entry name" value="Cyclophilin-like"/>
    <property type="match status" value="1"/>
</dbReference>
<evidence type="ECO:0000256" key="3">
    <source>
        <dbReference type="ARBA" id="ARBA00023110"/>
    </source>
</evidence>
<evidence type="ECO:0000256" key="5">
    <source>
        <dbReference type="RuleBase" id="RU363019"/>
    </source>
</evidence>
<evidence type="ECO:0000259" key="6">
    <source>
        <dbReference type="PROSITE" id="PS50072"/>
    </source>
</evidence>
<dbReference type="PROSITE" id="PS50072">
    <property type="entry name" value="CSA_PPIASE_2"/>
    <property type="match status" value="1"/>
</dbReference>
<name>A0A1G2QB12_9BACT</name>
<comment type="similarity">
    <text evidence="2 5">Belongs to the cyclophilin-type PPIase family.</text>
</comment>
<dbReference type="Pfam" id="PF00160">
    <property type="entry name" value="Pro_isomerase"/>
    <property type="match status" value="1"/>
</dbReference>
<protein>
    <recommendedName>
        <fullName evidence="5">Peptidyl-prolyl cis-trans isomerase</fullName>
        <shortName evidence="5">PPIase</shortName>
        <ecNumber evidence="5">5.2.1.8</ecNumber>
    </recommendedName>
</protein>
<dbReference type="InterPro" id="IPR002130">
    <property type="entry name" value="Cyclophilin-type_PPIase_dom"/>
</dbReference>
<dbReference type="EMBL" id="MHTG01000007">
    <property type="protein sequence ID" value="OHA57745.1"/>
    <property type="molecule type" value="Genomic_DNA"/>
</dbReference>
<comment type="function">
    <text evidence="1 5">PPIases accelerate the folding of proteins. It catalyzes the cis-trans isomerization of proline imidic peptide bonds in oligopeptides.</text>
</comment>
<evidence type="ECO:0000313" key="8">
    <source>
        <dbReference type="Proteomes" id="UP000176494"/>
    </source>
</evidence>
<proteinExistence type="inferred from homology"/>
<comment type="catalytic activity">
    <reaction evidence="5">
        <text>[protein]-peptidylproline (omega=180) = [protein]-peptidylproline (omega=0)</text>
        <dbReference type="Rhea" id="RHEA:16237"/>
        <dbReference type="Rhea" id="RHEA-COMP:10747"/>
        <dbReference type="Rhea" id="RHEA-COMP:10748"/>
        <dbReference type="ChEBI" id="CHEBI:83833"/>
        <dbReference type="ChEBI" id="CHEBI:83834"/>
        <dbReference type="EC" id="5.2.1.8"/>
    </reaction>
</comment>
<sequence>MESPITNHLVTIKTNLGEIKFETYDTDAPNTVANFIKLANEGFYNGIIFHRVIDGFMIQGGDPTGTGRGGPGYKFPDELDPATPSYQAGYQKGVVAMANAGPDTNGSQFFIMVADYPLPNNYTIFGRVVSGQAVADQIAKVPKDGADKPLSPVIMELVTVAPAN</sequence>
<dbReference type="PIRSF" id="PIRSF001467">
    <property type="entry name" value="Peptidylpro_ismrse"/>
    <property type="match status" value="1"/>
</dbReference>
<dbReference type="Proteomes" id="UP000176494">
    <property type="component" value="Unassembled WGS sequence"/>
</dbReference>
<dbReference type="InterPro" id="IPR024936">
    <property type="entry name" value="Cyclophilin-type_PPIase"/>
</dbReference>
<keyword evidence="4 5" id="KW-0413">Isomerase</keyword>
<dbReference type="PRINTS" id="PR00153">
    <property type="entry name" value="CSAPPISMRASE"/>
</dbReference>
<dbReference type="STRING" id="1802435.A2114_02465"/>
<evidence type="ECO:0000313" key="7">
    <source>
        <dbReference type="EMBL" id="OHA57745.1"/>
    </source>
</evidence>
<dbReference type="PANTHER" id="PTHR45625">
    <property type="entry name" value="PEPTIDYL-PROLYL CIS-TRANS ISOMERASE-RELATED"/>
    <property type="match status" value="1"/>
</dbReference>
<dbReference type="InterPro" id="IPR044666">
    <property type="entry name" value="Cyclophilin_A-like"/>
</dbReference>
<dbReference type="CDD" id="cd00317">
    <property type="entry name" value="cyclophilin"/>
    <property type="match status" value="1"/>
</dbReference>
<dbReference type="InterPro" id="IPR029000">
    <property type="entry name" value="Cyclophilin-like_dom_sf"/>
</dbReference>
<feature type="domain" description="PPIase cyclophilin-type" evidence="6">
    <location>
        <begin position="6"/>
        <end position="160"/>
    </location>
</feature>
<dbReference type="GO" id="GO:0003755">
    <property type="term" value="F:peptidyl-prolyl cis-trans isomerase activity"/>
    <property type="evidence" value="ECO:0007669"/>
    <property type="project" value="UniProtKB-UniRule"/>
</dbReference>
<accession>A0A1G2QB12</accession>
<keyword evidence="3 5" id="KW-0697">Rotamase</keyword>
<dbReference type="AlphaFoldDB" id="A0A1G2QB12"/>
<gene>
    <name evidence="7" type="ORF">A2114_02465</name>
</gene>
<dbReference type="PANTHER" id="PTHR45625:SF4">
    <property type="entry name" value="PEPTIDYLPROLYL ISOMERASE DOMAIN AND WD REPEAT-CONTAINING PROTEIN 1"/>
    <property type="match status" value="1"/>
</dbReference>
<dbReference type="Gene3D" id="2.40.100.10">
    <property type="entry name" value="Cyclophilin-like"/>
    <property type="match status" value="1"/>
</dbReference>
<reference evidence="7 8" key="1">
    <citation type="journal article" date="2016" name="Nat. Commun.">
        <title>Thousands of microbial genomes shed light on interconnected biogeochemical processes in an aquifer system.</title>
        <authorList>
            <person name="Anantharaman K."/>
            <person name="Brown C.T."/>
            <person name="Hug L.A."/>
            <person name="Sharon I."/>
            <person name="Castelle C.J."/>
            <person name="Probst A.J."/>
            <person name="Thomas B.C."/>
            <person name="Singh A."/>
            <person name="Wilkins M.J."/>
            <person name="Karaoz U."/>
            <person name="Brodie E.L."/>
            <person name="Williams K.H."/>
            <person name="Hubbard S.S."/>
            <person name="Banfield J.F."/>
        </authorList>
    </citation>
    <scope>NUCLEOTIDE SEQUENCE [LARGE SCALE GENOMIC DNA]</scope>
</reference>
<comment type="caution">
    <text evidence="7">The sequence shown here is derived from an EMBL/GenBank/DDBJ whole genome shotgun (WGS) entry which is preliminary data.</text>
</comment>
<dbReference type="EC" id="5.2.1.8" evidence="5"/>
<evidence type="ECO:0000256" key="1">
    <source>
        <dbReference type="ARBA" id="ARBA00002388"/>
    </source>
</evidence>
<organism evidence="7 8">
    <name type="scientific">Candidatus Vogelbacteria bacterium GWA1_51_14</name>
    <dbReference type="NCBI Taxonomy" id="1802435"/>
    <lineage>
        <taxon>Bacteria</taxon>
        <taxon>Candidatus Vogeliibacteriota</taxon>
    </lineage>
</organism>
<evidence type="ECO:0000256" key="4">
    <source>
        <dbReference type="ARBA" id="ARBA00023235"/>
    </source>
</evidence>
<evidence type="ECO:0000256" key="2">
    <source>
        <dbReference type="ARBA" id="ARBA00007365"/>
    </source>
</evidence>